<sequence>MIPMRFNKPSQKREVSSQVNHYSFGKKNEIKENRRNFDEMPLQLLETSHFIATKIKEYS</sequence>
<keyword evidence="3" id="KW-1185">Reference proteome</keyword>
<reference evidence="3" key="2">
    <citation type="submission" date="2018-12" db="EMBL/GenBank/DDBJ databases">
        <title>Maribacter lutimaris sp. nov., isolated from marine sediment.</title>
        <authorList>
            <person name="Kim K.K."/>
        </authorList>
    </citation>
    <scope>NUCLEOTIDE SEQUENCE [LARGE SCALE GENOMIC DNA]</scope>
    <source>
        <strain evidence="3">PoM-212</strain>
    </source>
</reference>
<protein>
    <submittedName>
        <fullName evidence="2">Uncharacterized protein</fullName>
    </submittedName>
</protein>
<comment type="caution">
    <text evidence="2">The sequence shown here is derived from an EMBL/GenBank/DDBJ whole genome shotgun (WGS) entry which is preliminary data.</text>
</comment>
<dbReference type="EMBL" id="QUSX01000001">
    <property type="protein sequence ID" value="RRQ49147.1"/>
    <property type="molecule type" value="Genomic_DNA"/>
</dbReference>
<proteinExistence type="predicted"/>
<evidence type="ECO:0000256" key="1">
    <source>
        <dbReference type="SAM" id="MobiDB-lite"/>
    </source>
</evidence>
<reference evidence="3" key="1">
    <citation type="submission" date="2018-08" db="EMBL/GenBank/DDBJ databases">
        <authorList>
            <person name="Khan S.A."/>
            <person name="J S.E."/>
        </authorList>
    </citation>
    <scope>NUCLEOTIDE SEQUENCE [LARGE SCALE GENOMIC DNA]</scope>
    <source>
        <strain evidence="3">PoM-212</strain>
    </source>
</reference>
<evidence type="ECO:0000313" key="2">
    <source>
        <dbReference type="EMBL" id="RRQ49147.1"/>
    </source>
</evidence>
<organism evidence="2 3">
    <name type="scientific">Maribacter algicola</name>
    <dbReference type="NCBI Taxonomy" id="2498892"/>
    <lineage>
        <taxon>Bacteria</taxon>
        <taxon>Pseudomonadati</taxon>
        <taxon>Bacteroidota</taxon>
        <taxon>Flavobacteriia</taxon>
        <taxon>Flavobacteriales</taxon>
        <taxon>Flavobacteriaceae</taxon>
        <taxon>Maribacter</taxon>
    </lineage>
</organism>
<evidence type="ECO:0000313" key="3">
    <source>
        <dbReference type="Proteomes" id="UP000286990"/>
    </source>
</evidence>
<feature type="region of interest" description="Disordered" evidence="1">
    <location>
        <begin position="1"/>
        <end position="20"/>
    </location>
</feature>
<name>A0A3R8RN93_9FLAO</name>
<gene>
    <name evidence="2" type="ORF">DZC72_00495</name>
</gene>
<accession>A0A3R8RN93</accession>
<dbReference type="Proteomes" id="UP000286990">
    <property type="component" value="Unassembled WGS sequence"/>
</dbReference>
<dbReference type="AlphaFoldDB" id="A0A3R8RN93"/>